<name>A0A8A1LT84_AJEC8</name>
<dbReference type="Proteomes" id="UP000663419">
    <property type="component" value="Chromosome 5"/>
</dbReference>
<evidence type="ECO:0000313" key="2">
    <source>
        <dbReference type="Proteomes" id="UP000663419"/>
    </source>
</evidence>
<dbReference type="EMBL" id="CP069106">
    <property type="protein sequence ID" value="QSS57296.1"/>
    <property type="molecule type" value="Genomic_DNA"/>
</dbReference>
<accession>A0A8A1LT84</accession>
<evidence type="ECO:0000313" key="1">
    <source>
        <dbReference type="EMBL" id="QSS57296.1"/>
    </source>
</evidence>
<proteinExistence type="predicted"/>
<reference evidence="1" key="1">
    <citation type="submission" date="2021-01" db="EMBL/GenBank/DDBJ databases">
        <title>Chromosome-level genome assembly of a human fungal pathogen reveals clustering of transcriptionally co-regulated genes.</title>
        <authorList>
            <person name="Voorhies M."/>
            <person name="Cohen S."/>
            <person name="Shea T.P."/>
            <person name="Petrus S."/>
            <person name="Munoz J.F."/>
            <person name="Poplawski S."/>
            <person name="Goldman W.E."/>
            <person name="Michael T."/>
            <person name="Cuomo C.A."/>
            <person name="Sil A."/>
            <person name="Beyhan S."/>
        </authorList>
    </citation>
    <scope>NUCLEOTIDE SEQUENCE</scope>
    <source>
        <strain evidence="1">H88</strain>
    </source>
</reference>
<organism evidence="1 2">
    <name type="scientific">Ajellomyces capsulatus (strain H88)</name>
    <name type="common">Darling's disease fungus</name>
    <name type="synonym">Histoplasma capsulatum</name>
    <dbReference type="NCBI Taxonomy" id="544711"/>
    <lineage>
        <taxon>Eukaryota</taxon>
        <taxon>Fungi</taxon>
        <taxon>Dikarya</taxon>
        <taxon>Ascomycota</taxon>
        <taxon>Pezizomycotina</taxon>
        <taxon>Eurotiomycetes</taxon>
        <taxon>Eurotiomycetidae</taxon>
        <taxon>Onygenales</taxon>
        <taxon>Ajellomycetaceae</taxon>
        <taxon>Histoplasma</taxon>
    </lineage>
</organism>
<dbReference type="AlphaFoldDB" id="A0A8A1LT84"/>
<dbReference type="VEuPathDB" id="FungiDB:I7I53_05730"/>
<gene>
    <name evidence="1" type="ORF">I7I53_05730</name>
</gene>
<sequence length="70" mass="8213">MKLQGVVVIRLVRYRLRGEAWWNAASTRMFCGLRWYLMEMDNVMGIRVADRAGVAGSIVSRVRMRRRRAI</sequence>
<protein>
    <submittedName>
        <fullName evidence="1">Uncharacterized protein</fullName>
    </submittedName>
</protein>